<keyword evidence="4" id="KW-0804">Transcription</keyword>
<dbReference type="Proteomes" id="UP000570361">
    <property type="component" value="Unassembled WGS sequence"/>
</dbReference>
<evidence type="ECO:0000313" key="6">
    <source>
        <dbReference type="EMBL" id="MBB3108082.1"/>
    </source>
</evidence>
<evidence type="ECO:0000313" key="7">
    <source>
        <dbReference type="Proteomes" id="UP000570361"/>
    </source>
</evidence>
<evidence type="ECO:0000256" key="3">
    <source>
        <dbReference type="ARBA" id="ARBA00023125"/>
    </source>
</evidence>
<keyword evidence="1" id="KW-0678">Repressor</keyword>
<keyword evidence="3" id="KW-0238">DNA-binding</keyword>
<keyword evidence="7" id="KW-1185">Reference proteome</keyword>
<dbReference type="CDD" id="cd01392">
    <property type="entry name" value="HTH_LacI"/>
    <property type="match status" value="1"/>
</dbReference>
<feature type="domain" description="HTH lacI-type" evidence="5">
    <location>
        <begin position="10"/>
        <end position="53"/>
    </location>
</feature>
<dbReference type="SUPFAM" id="SSF53822">
    <property type="entry name" value="Periplasmic binding protein-like I"/>
    <property type="match status" value="1"/>
</dbReference>
<dbReference type="PROSITE" id="PS00356">
    <property type="entry name" value="HTH_LACI_1"/>
    <property type="match status" value="1"/>
</dbReference>
<dbReference type="InterPro" id="IPR028082">
    <property type="entry name" value="Peripla_BP_I"/>
</dbReference>
<accession>A0A7W5ASY6</accession>
<dbReference type="InterPro" id="IPR000843">
    <property type="entry name" value="HTH_LacI"/>
</dbReference>
<name>A0A7W5ASY6_9BACL</name>
<protein>
    <submittedName>
        <fullName evidence="6">LacI family transcriptional regulator</fullName>
    </submittedName>
</protein>
<dbReference type="PANTHER" id="PTHR30146">
    <property type="entry name" value="LACI-RELATED TRANSCRIPTIONAL REPRESSOR"/>
    <property type="match status" value="1"/>
</dbReference>
<evidence type="ECO:0000256" key="4">
    <source>
        <dbReference type="ARBA" id="ARBA00023163"/>
    </source>
</evidence>
<evidence type="ECO:0000256" key="1">
    <source>
        <dbReference type="ARBA" id="ARBA00022491"/>
    </source>
</evidence>
<evidence type="ECO:0000259" key="5">
    <source>
        <dbReference type="PROSITE" id="PS50932"/>
    </source>
</evidence>
<dbReference type="Pfam" id="PF00356">
    <property type="entry name" value="LacI"/>
    <property type="match status" value="1"/>
</dbReference>
<dbReference type="AlphaFoldDB" id="A0A7W5ASY6"/>
<gene>
    <name evidence="6" type="ORF">FHS18_000110</name>
</gene>
<dbReference type="Gene3D" id="3.40.50.2300">
    <property type="match status" value="2"/>
</dbReference>
<dbReference type="Gene3D" id="1.10.260.40">
    <property type="entry name" value="lambda repressor-like DNA-binding domains"/>
    <property type="match status" value="1"/>
</dbReference>
<dbReference type="PROSITE" id="PS50932">
    <property type="entry name" value="HTH_LACI_2"/>
    <property type="match status" value="1"/>
</dbReference>
<reference evidence="6 7" key="1">
    <citation type="submission" date="2020-08" db="EMBL/GenBank/DDBJ databases">
        <title>Genomic Encyclopedia of Type Strains, Phase III (KMG-III): the genomes of soil and plant-associated and newly described type strains.</title>
        <authorList>
            <person name="Whitman W."/>
        </authorList>
    </citation>
    <scope>NUCLEOTIDE SEQUENCE [LARGE SCALE GENOMIC DNA]</scope>
    <source>
        <strain evidence="6 7">CECT 5862</strain>
    </source>
</reference>
<evidence type="ECO:0000256" key="2">
    <source>
        <dbReference type="ARBA" id="ARBA00023015"/>
    </source>
</evidence>
<keyword evidence="2" id="KW-0805">Transcription regulation</keyword>
<dbReference type="InterPro" id="IPR010982">
    <property type="entry name" value="Lambda_DNA-bd_dom_sf"/>
</dbReference>
<dbReference type="PANTHER" id="PTHR30146:SF148">
    <property type="entry name" value="HTH-TYPE TRANSCRIPTIONAL REPRESSOR PURR-RELATED"/>
    <property type="match status" value="1"/>
</dbReference>
<dbReference type="EMBL" id="JACHXK010000001">
    <property type="protein sequence ID" value="MBB3108082.1"/>
    <property type="molecule type" value="Genomic_DNA"/>
</dbReference>
<dbReference type="SUPFAM" id="SSF47413">
    <property type="entry name" value="lambda repressor-like DNA-binding domains"/>
    <property type="match status" value="1"/>
</dbReference>
<organism evidence="6 7">
    <name type="scientific">Paenibacillus phyllosphaerae</name>
    <dbReference type="NCBI Taxonomy" id="274593"/>
    <lineage>
        <taxon>Bacteria</taxon>
        <taxon>Bacillati</taxon>
        <taxon>Bacillota</taxon>
        <taxon>Bacilli</taxon>
        <taxon>Bacillales</taxon>
        <taxon>Paenibacillaceae</taxon>
        <taxon>Paenibacillus</taxon>
    </lineage>
</organism>
<dbReference type="Pfam" id="PF13377">
    <property type="entry name" value="Peripla_BP_3"/>
    <property type="match status" value="1"/>
</dbReference>
<sequence length="359" mass="39775">MSIMGKSKKITMQEIADIVGVSKYAVSKALSGKPGISASTREKIFEVASQLGYLDQKLIKNMNNHVQDADDEKMIGILFPNIRSQNRDSGYWGRVLEGVFKGLESSGISSVLITDDSPRNFHKIMRPEGLLGIIGIGLIDTSMLVDLRNVGIPFVLVDHEDELVSSDSVFMNNYDILRKQVKYLIGKGHTDVQFVGDWRFARSFADRWNGFKSVLAESGIPYTPNESLIRVKPTNDQENLDLILSTLAELQSGSLPTSFVCANDKIASYVLRAMRQLGIRVPEDTCVTGFDNDAEIMLEFPELSTVNAESEALGIKGVEILFWRLANLQMPHEKLLLQSDLIIKGSIAPPRTAGEKHSI</sequence>
<dbReference type="GO" id="GO:0000976">
    <property type="term" value="F:transcription cis-regulatory region binding"/>
    <property type="evidence" value="ECO:0007669"/>
    <property type="project" value="TreeGrafter"/>
</dbReference>
<proteinExistence type="predicted"/>
<dbReference type="InterPro" id="IPR046335">
    <property type="entry name" value="LacI/GalR-like_sensor"/>
</dbReference>
<dbReference type="SMART" id="SM00354">
    <property type="entry name" value="HTH_LACI"/>
    <property type="match status" value="1"/>
</dbReference>
<dbReference type="GO" id="GO:0003700">
    <property type="term" value="F:DNA-binding transcription factor activity"/>
    <property type="evidence" value="ECO:0007669"/>
    <property type="project" value="TreeGrafter"/>
</dbReference>
<comment type="caution">
    <text evidence="6">The sequence shown here is derived from an EMBL/GenBank/DDBJ whole genome shotgun (WGS) entry which is preliminary data.</text>
</comment>